<proteinExistence type="predicted"/>
<evidence type="ECO:0000313" key="4">
    <source>
        <dbReference type="Proteomes" id="UP001596368"/>
    </source>
</evidence>
<protein>
    <submittedName>
        <fullName evidence="3">HalOD1 output domain-containing protein</fullName>
    </submittedName>
</protein>
<gene>
    <name evidence="3" type="ORF">ACFQRB_19895</name>
</gene>
<evidence type="ECO:0000259" key="2">
    <source>
        <dbReference type="Pfam" id="PF18545"/>
    </source>
</evidence>
<dbReference type="AlphaFoldDB" id="A0ABD5XWR5"/>
<feature type="region of interest" description="Disordered" evidence="1">
    <location>
        <begin position="1"/>
        <end position="22"/>
    </location>
</feature>
<feature type="domain" description="Halobacterial output" evidence="2">
    <location>
        <begin position="41"/>
        <end position="116"/>
    </location>
</feature>
<accession>A0ABD5XWR5</accession>
<comment type="caution">
    <text evidence="3">The sequence shown here is derived from an EMBL/GenBank/DDBJ whole genome shotgun (WGS) entry which is preliminary data.</text>
</comment>
<dbReference type="Pfam" id="PF18545">
    <property type="entry name" value="HalOD1"/>
    <property type="match status" value="1"/>
</dbReference>
<keyword evidence="4" id="KW-1185">Reference proteome</keyword>
<sequence length="120" mass="13004">MVTAVSDLRGGDDTGGTEDSVRWRGDDWIASGRRRYVVDSDDELTTAIVFAVADARAVAPEEIGDPSLYDCVDIGALERLVSAQSSSDLARAESEVRFDYDGHLVAVHTDGRVIVYDPVE</sequence>
<organism evidence="3 4">
    <name type="scientific">Halobaculum litoreum</name>
    <dbReference type="NCBI Taxonomy" id="3031998"/>
    <lineage>
        <taxon>Archaea</taxon>
        <taxon>Methanobacteriati</taxon>
        <taxon>Methanobacteriota</taxon>
        <taxon>Stenosarchaea group</taxon>
        <taxon>Halobacteria</taxon>
        <taxon>Halobacteriales</taxon>
        <taxon>Haloferacaceae</taxon>
        <taxon>Halobaculum</taxon>
    </lineage>
</organism>
<evidence type="ECO:0000313" key="3">
    <source>
        <dbReference type="EMBL" id="MFC7138124.1"/>
    </source>
</evidence>
<dbReference type="Proteomes" id="UP001596368">
    <property type="component" value="Unassembled WGS sequence"/>
</dbReference>
<dbReference type="InterPro" id="IPR040624">
    <property type="entry name" value="HalOD1"/>
</dbReference>
<name>A0ABD5XWR5_9EURY</name>
<dbReference type="EMBL" id="JBHSZG010000008">
    <property type="protein sequence ID" value="MFC7138124.1"/>
    <property type="molecule type" value="Genomic_DNA"/>
</dbReference>
<evidence type="ECO:0000256" key="1">
    <source>
        <dbReference type="SAM" id="MobiDB-lite"/>
    </source>
</evidence>
<reference evidence="3 4" key="1">
    <citation type="journal article" date="2019" name="Int. J. Syst. Evol. Microbiol.">
        <title>The Global Catalogue of Microorganisms (GCM) 10K type strain sequencing project: providing services to taxonomists for standard genome sequencing and annotation.</title>
        <authorList>
            <consortium name="The Broad Institute Genomics Platform"/>
            <consortium name="The Broad Institute Genome Sequencing Center for Infectious Disease"/>
            <person name="Wu L."/>
            <person name="Ma J."/>
        </authorList>
    </citation>
    <scope>NUCLEOTIDE SEQUENCE [LARGE SCALE GENOMIC DNA]</scope>
    <source>
        <strain evidence="3 4">DT92</strain>
    </source>
</reference>